<protein>
    <submittedName>
        <fullName evidence="2">Uncharacterized protein</fullName>
    </submittedName>
</protein>
<dbReference type="RefSeq" id="WP_344387157.1">
    <property type="nucleotide sequence ID" value="NZ_BAAASJ010000004.1"/>
</dbReference>
<organism evidence="2 3">
    <name type="scientific">Streptomyces vastus</name>
    <dbReference type="NCBI Taxonomy" id="285451"/>
    <lineage>
        <taxon>Bacteria</taxon>
        <taxon>Bacillati</taxon>
        <taxon>Actinomycetota</taxon>
        <taxon>Actinomycetes</taxon>
        <taxon>Kitasatosporales</taxon>
        <taxon>Streptomycetaceae</taxon>
        <taxon>Streptomyces</taxon>
    </lineage>
</organism>
<gene>
    <name evidence="2" type="ORF">GCM10010307_05130</name>
</gene>
<proteinExistence type="predicted"/>
<accession>A0ABP6CPS9</accession>
<evidence type="ECO:0000313" key="2">
    <source>
        <dbReference type="EMBL" id="GAA2621322.1"/>
    </source>
</evidence>
<keyword evidence="3" id="KW-1185">Reference proteome</keyword>
<reference evidence="3" key="1">
    <citation type="journal article" date="2019" name="Int. J. Syst. Evol. Microbiol.">
        <title>The Global Catalogue of Microorganisms (GCM) 10K type strain sequencing project: providing services to taxonomists for standard genome sequencing and annotation.</title>
        <authorList>
            <consortium name="The Broad Institute Genomics Platform"/>
            <consortium name="The Broad Institute Genome Sequencing Center for Infectious Disease"/>
            <person name="Wu L."/>
            <person name="Ma J."/>
        </authorList>
    </citation>
    <scope>NUCLEOTIDE SEQUENCE [LARGE SCALE GENOMIC DNA]</scope>
    <source>
        <strain evidence="3">JCM 4524</strain>
    </source>
</reference>
<dbReference type="EMBL" id="BAAASJ010000004">
    <property type="protein sequence ID" value="GAA2621322.1"/>
    <property type="molecule type" value="Genomic_DNA"/>
</dbReference>
<evidence type="ECO:0000256" key="1">
    <source>
        <dbReference type="SAM" id="MobiDB-lite"/>
    </source>
</evidence>
<feature type="region of interest" description="Disordered" evidence="1">
    <location>
        <begin position="1"/>
        <end position="32"/>
    </location>
</feature>
<sequence>MSNSSGPHGRMTPAPNEINNSIRQLMDEPAGRKRTAEYERLLALWTEATRDDVEPAA</sequence>
<comment type="caution">
    <text evidence="2">The sequence shown here is derived from an EMBL/GenBank/DDBJ whole genome shotgun (WGS) entry which is preliminary data.</text>
</comment>
<dbReference type="Proteomes" id="UP001500151">
    <property type="component" value="Unassembled WGS sequence"/>
</dbReference>
<name>A0ABP6CPS9_9ACTN</name>
<evidence type="ECO:0000313" key="3">
    <source>
        <dbReference type="Proteomes" id="UP001500151"/>
    </source>
</evidence>